<dbReference type="Proteomes" id="UP000217154">
    <property type="component" value="Chromosome"/>
</dbReference>
<gene>
    <name evidence="2" type="ORF">CKY39_31250</name>
</gene>
<name>A0A250DS72_9BURK</name>
<dbReference type="EMBL" id="CP023284">
    <property type="protein sequence ID" value="ATA57206.1"/>
    <property type="molecule type" value="Genomic_DNA"/>
</dbReference>
<dbReference type="InterPro" id="IPR009225">
    <property type="entry name" value="Phage_head_completion_GpL"/>
</dbReference>
<dbReference type="Pfam" id="PF05926">
    <property type="entry name" value="Phage_GPL"/>
    <property type="match status" value="1"/>
</dbReference>
<dbReference type="AlphaFoldDB" id="A0A250DS72"/>
<dbReference type="KEGG" id="vbo:CKY39_31250"/>
<sequence length="165" mass="18272">MSLIAAAPPLVRTTPPSDPAPLGTVTAGSWWPEIDLARLRDAMRLDGAITPQRLLPAVQEAMATTIGLLSTWATEREAEGHASLEAVPALKIDSESINVQRFRRAVYSHAKANLLERYSDYDTTGRARKDDQEETREGQAEQHRRDATWSVRDILGVSRLTVELI</sequence>
<organism evidence="2 3">
    <name type="scientific">Variovorax boronicumulans</name>
    <dbReference type="NCBI Taxonomy" id="436515"/>
    <lineage>
        <taxon>Bacteria</taxon>
        <taxon>Pseudomonadati</taxon>
        <taxon>Pseudomonadota</taxon>
        <taxon>Betaproteobacteria</taxon>
        <taxon>Burkholderiales</taxon>
        <taxon>Comamonadaceae</taxon>
        <taxon>Variovorax</taxon>
    </lineage>
</organism>
<evidence type="ECO:0000256" key="1">
    <source>
        <dbReference type="SAM" id="MobiDB-lite"/>
    </source>
</evidence>
<accession>A0A250DS72</accession>
<reference evidence="2 3" key="1">
    <citation type="submission" date="2017-09" db="EMBL/GenBank/DDBJ databases">
        <title>The diverse metabolic capabilities of V. boronicumulans make it an excellent choice for continued studies on novel biodegradation.</title>
        <authorList>
            <person name="Sun S."/>
        </authorList>
    </citation>
    <scope>NUCLEOTIDE SEQUENCE [LARGE SCALE GENOMIC DNA]</scope>
    <source>
        <strain evidence="2 3">J1</strain>
    </source>
</reference>
<protein>
    <submittedName>
        <fullName evidence="2">Phage head protein</fullName>
    </submittedName>
</protein>
<evidence type="ECO:0000313" key="2">
    <source>
        <dbReference type="EMBL" id="ATA57206.1"/>
    </source>
</evidence>
<feature type="region of interest" description="Disordered" evidence="1">
    <location>
        <begin position="1"/>
        <end position="23"/>
    </location>
</feature>
<proteinExistence type="predicted"/>
<dbReference type="RefSeq" id="WP_095747164.1">
    <property type="nucleotide sequence ID" value="NZ_CP023284.1"/>
</dbReference>
<feature type="region of interest" description="Disordered" evidence="1">
    <location>
        <begin position="123"/>
        <end position="145"/>
    </location>
</feature>
<evidence type="ECO:0000313" key="3">
    <source>
        <dbReference type="Proteomes" id="UP000217154"/>
    </source>
</evidence>